<comment type="similarity">
    <text evidence="4">Belongs to the radical SAM superfamily. KamA family.</text>
</comment>
<organism evidence="17 18">
    <name type="scientific">Terrimicrobium sacchariphilum</name>
    <dbReference type="NCBI Taxonomy" id="690879"/>
    <lineage>
        <taxon>Bacteria</taxon>
        <taxon>Pseudomonadati</taxon>
        <taxon>Verrucomicrobiota</taxon>
        <taxon>Terrimicrobiia</taxon>
        <taxon>Terrimicrobiales</taxon>
        <taxon>Terrimicrobiaceae</taxon>
        <taxon>Terrimicrobium</taxon>
    </lineage>
</organism>
<dbReference type="InParanoid" id="A0A146GFC3"/>
<evidence type="ECO:0000256" key="7">
    <source>
        <dbReference type="ARBA" id="ARBA00022485"/>
    </source>
</evidence>
<keyword evidence="12 14" id="KW-0411">Iron-sulfur</keyword>
<accession>A0A146GFC3</accession>
<keyword evidence="7 14" id="KW-0004">4Fe-4S</keyword>
<evidence type="ECO:0000256" key="3">
    <source>
        <dbReference type="ARBA" id="ARBA00001966"/>
    </source>
</evidence>
<dbReference type="InterPro" id="IPR007197">
    <property type="entry name" value="rSAM"/>
</dbReference>
<keyword evidence="10 15" id="KW-0663">Pyridoxal phosphate</keyword>
<sequence>MNTSRLAFTAQKMSHPIRPSDARFVSHAPGHWPDVAPEQWNDWKWQLKNRVTTLARLEELIPLTTEERAGVLLAGNKLSLAITPHFFNLIEPDNPDCPIRRQVIPRMEEGYTAPWEMADPCGEDSHMPVPGLVHRYPDRVLFLVTDRCASYCRYCTRSRVVSGAGDQELHTDFDEAFAYLEKHTEVRDVLFSGGDALLLSDEKLERLLSRVRAIPHIEFVRIGTRVPIFLPQRITPELCKMLQKYHPLWMSVHVNHPRELTTEVREALGRLVDHGIPLGNQSVFLAGVNDDVETMRELVHKLLLCRVRPYYLYQCDLIQGSSHLRSSVAKGVEIIEALRGFTTGYAVPQFVIDAPGGGGKVPINPSYVLYHDQEKVVIRNYEGKIFEYPEAGLPVVSHREVELFR</sequence>
<dbReference type="STRING" id="690879.TSACC_3230"/>
<feature type="binding site" evidence="14">
    <location>
        <position position="148"/>
    </location>
    <ligand>
        <name>[4Fe-4S] cluster</name>
        <dbReference type="ChEBI" id="CHEBI:49883"/>
        <note>4Fe-4S-S-AdoMet</note>
    </ligand>
</feature>
<feature type="binding site" evidence="14">
    <location>
        <position position="155"/>
    </location>
    <ligand>
        <name>[4Fe-4S] cluster</name>
        <dbReference type="ChEBI" id="CHEBI:49883"/>
        <note>4Fe-4S-S-AdoMet</note>
    </ligand>
</feature>
<comment type="caution">
    <text evidence="17">The sequence shown here is derived from an EMBL/GenBank/DDBJ whole genome shotgun (WGS) entry which is preliminary data.</text>
</comment>
<evidence type="ECO:0000256" key="14">
    <source>
        <dbReference type="PIRSR" id="PIRSR004911-1"/>
    </source>
</evidence>
<protein>
    <recommendedName>
        <fullName evidence="6">L-lysine 2,3-aminomutase</fullName>
        <ecNumber evidence="5">5.4.3.2</ecNumber>
    </recommendedName>
</protein>
<evidence type="ECO:0000313" key="18">
    <source>
        <dbReference type="Proteomes" id="UP000076023"/>
    </source>
</evidence>
<evidence type="ECO:0000256" key="1">
    <source>
        <dbReference type="ARBA" id="ARBA00000911"/>
    </source>
</evidence>
<comment type="catalytic activity">
    <reaction evidence="1">
        <text>L-lysine = (3S)-3,6-diaminohexanoate</text>
        <dbReference type="Rhea" id="RHEA:19177"/>
        <dbReference type="ChEBI" id="CHEBI:32551"/>
        <dbReference type="ChEBI" id="CHEBI:57434"/>
        <dbReference type="EC" id="5.4.3.2"/>
    </reaction>
</comment>
<dbReference type="InterPro" id="IPR003739">
    <property type="entry name" value="Lys_aminomutase/Glu_NH3_mut"/>
</dbReference>
<evidence type="ECO:0000256" key="6">
    <source>
        <dbReference type="ARBA" id="ARBA00022363"/>
    </source>
</evidence>
<comment type="cofactor">
    <cofactor evidence="3">
        <name>[4Fe-4S] cluster</name>
        <dbReference type="ChEBI" id="CHEBI:49883"/>
    </cofactor>
</comment>
<keyword evidence="8" id="KW-0949">S-adenosyl-L-methionine</keyword>
<evidence type="ECO:0000256" key="9">
    <source>
        <dbReference type="ARBA" id="ARBA00022723"/>
    </source>
</evidence>
<dbReference type="EMBL" id="BDCO01000003">
    <property type="protein sequence ID" value="GAT35166.1"/>
    <property type="molecule type" value="Genomic_DNA"/>
</dbReference>
<dbReference type="Gene3D" id="3.20.20.70">
    <property type="entry name" value="Aldolase class I"/>
    <property type="match status" value="1"/>
</dbReference>
<dbReference type="SFLD" id="SFLDF00283">
    <property type="entry name" value="L-lysine_2_3-aminomutase_(LAM"/>
    <property type="match status" value="1"/>
</dbReference>
<dbReference type="PANTHER" id="PTHR30538">
    <property type="entry name" value="LYSINE 2,3-AMINOMUTASE-RELATED"/>
    <property type="match status" value="1"/>
</dbReference>
<evidence type="ECO:0000256" key="15">
    <source>
        <dbReference type="PIRSR" id="PIRSR603739-50"/>
    </source>
</evidence>
<feature type="binding site" evidence="14">
    <location>
        <position position="152"/>
    </location>
    <ligand>
        <name>[4Fe-4S] cluster</name>
        <dbReference type="ChEBI" id="CHEBI:49883"/>
        <note>4Fe-4S-S-AdoMet</note>
    </ligand>
</feature>
<dbReference type="InterPro" id="IPR013785">
    <property type="entry name" value="Aldolase_TIM"/>
</dbReference>
<dbReference type="SFLD" id="SFLDS00029">
    <property type="entry name" value="Radical_SAM"/>
    <property type="match status" value="1"/>
</dbReference>
<feature type="domain" description="Radical SAM core" evidence="16">
    <location>
        <begin position="134"/>
        <end position="346"/>
    </location>
</feature>
<dbReference type="EC" id="5.4.3.2" evidence="5"/>
<feature type="modified residue" description="N6-(pyridoxal phosphate)lysine" evidence="15">
    <location>
        <position position="360"/>
    </location>
</feature>
<dbReference type="AlphaFoldDB" id="A0A146GFC3"/>
<dbReference type="GO" id="GO:0050066">
    <property type="term" value="F:L-lysine 2,3-aminomutase activity"/>
    <property type="evidence" value="ECO:0007669"/>
    <property type="project" value="UniProtKB-EC"/>
</dbReference>
<dbReference type="NCBIfam" id="TIGR00238">
    <property type="entry name" value="KamA family radical SAM protein"/>
    <property type="match status" value="1"/>
</dbReference>
<gene>
    <name evidence="17" type="ORF">TSACC_3230</name>
</gene>
<dbReference type="SUPFAM" id="SSF102114">
    <property type="entry name" value="Radical SAM enzymes"/>
    <property type="match status" value="1"/>
</dbReference>
<dbReference type="Proteomes" id="UP000076023">
    <property type="component" value="Unassembled WGS sequence"/>
</dbReference>
<reference evidence="18" key="1">
    <citation type="journal article" date="2017" name="Genome Announc.">
        <title>Draft Genome Sequence of Terrimicrobium sacchariphilum NM-5T, a Facultative Anaerobic Soil Bacterium of the Class Spartobacteria.</title>
        <authorList>
            <person name="Qiu Y.L."/>
            <person name="Tourlousse D.M."/>
            <person name="Matsuura N."/>
            <person name="Ohashi A."/>
            <person name="Sekiguchi Y."/>
        </authorList>
    </citation>
    <scope>NUCLEOTIDE SEQUENCE [LARGE SCALE GENOMIC DNA]</scope>
    <source>
        <strain evidence="18">NM-5</strain>
    </source>
</reference>
<comment type="cofactor">
    <cofactor evidence="2 15">
        <name>pyridoxal 5'-phosphate</name>
        <dbReference type="ChEBI" id="CHEBI:597326"/>
    </cofactor>
</comment>
<evidence type="ECO:0000256" key="13">
    <source>
        <dbReference type="ARBA" id="ARBA00023235"/>
    </source>
</evidence>
<dbReference type="InterPro" id="IPR058240">
    <property type="entry name" value="rSAM_sf"/>
</dbReference>
<dbReference type="PANTHER" id="PTHR30538:SF1">
    <property type="entry name" value="L-LYSINE 2,3-AMINOMUTASE"/>
    <property type="match status" value="1"/>
</dbReference>
<keyword evidence="11" id="KW-0408">Iron</keyword>
<dbReference type="PIRSF" id="PIRSF004911">
    <property type="entry name" value="DUF160"/>
    <property type="match status" value="1"/>
</dbReference>
<dbReference type="Pfam" id="PF04055">
    <property type="entry name" value="Radical_SAM"/>
    <property type="match status" value="1"/>
</dbReference>
<keyword evidence="13" id="KW-0413">Isomerase</keyword>
<dbReference type="PROSITE" id="PS51918">
    <property type="entry name" value="RADICAL_SAM"/>
    <property type="match status" value="1"/>
</dbReference>
<evidence type="ECO:0000256" key="11">
    <source>
        <dbReference type="ARBA" id="ARBA00023004"/>
    </source>
</evidence>
<evidence type="ECO:0000256" key="4">
    <source>
        <dbReference type="ARBA" id="ARBA00008703"/>
    </source>
</evidence>
<evidence type="ECO:0000259" key="16">
    <source>
        <dbReference type="PROSITE" id="PS51918"/>
    </source>
</evidence>
<evidence type="ECO:0000256" key="12">
    <source>
        <dbReference type="ARBA" id="ARBA00023014"/>
    </source>
</evidence>
<dbReference type="InterPro" id="IPR022459">
    <property type="entry name" value="Lysine_aminomutase"/>
</dbReference>
<evidence type="ECO:0000256" key="8">
    <source>
        <dbReference type="ARBA" id="ARBA00022691"/>
    </source>
</evidence>
<dbReference type="CDD" id="cd01335">
    <property type="entry name" value="Radical_SAM"/>
    <property type="match status" value="1"/>
</dbReference>
<dbReference type="InterPro" id="IPR025895">
    <property type="entry name" value="LAM_C_dom"/>
</dbReference>
<dbReference type="GO" id="GO:0051539">
    <property type="term" value="F:4 iron, 4 sulfur cluster binding"/>
    <property type="evidence" value="ECO:0007669"/>
    <property type="project" value="UniProtKB-KW"/>
</dbReference>
<proteinExistence type="inferred from homology"/>
<dbReference type="Pfam" id="PF12544">
    <property type="entry name" value="LAM_C"/>
    <property type="match status" value="1"/>
</dbReference>
<evidence type="ECO:0000313" key="17">
    <source>
        <dbReference type="EMBL" id="GAT35166.1"/>
    </source>
</evidence>
<dbReference type="FunCoup" id="A0A146GFC3">
    <property type="interactions" value="73"/>
</dbReference>
<dbReference type="SFLD" id="SFLDG01070">
    <property type="entry name" value="PLP-dependent"/>
    <property type="match status" value="1"/>
</dbReference>
<evidence type="ECO:0000256" key="10">
    <source>
        <dbReference type="ARBA" id="ARBA00022898"/>
    </source>
</evidence>
<keyword evidence="9 14" id="KW-0479">Metal-binding</keyword>
<keyword evidence="18" id="KW-1185">Reference proteome</keyword>
<evidence type="ECO:0000256" key="5">
    <source>
        <dbReference type="ARBA" id="ARBA00012144"/>
    </source>
</evidence>
<name>A0A146GFC3_TERSA</name>
<dbReference type="Gene3D" id="6.20.120.40">
    <property type="match status" value="1"/>
</dbReference>
<dbReference type="Gene3D" id="6.10.140.1170">
    <property type="match status" value="1"/>
</dbReference>
<evidence type="ECO:0000256" key="2">
    <source>
        <dbReference type="ARBA" id="ARBA00001933"/>
    </source>
</evidence>
<dbReference type="GO" id="GO:0046872">
    <property type="term" value="F:metal ion binding"/>
    <property type="evidence" value="ECO:0007669"/>
    <property type="project" value="UniProtKB-KW"/>
</dbReference>